<dbReference type="InterPro" id="IPR050432">
    <property type="entry name" value="FAD-linked_Oxidoreductases_BP"/>
</dbReference>
<protein>
    <submittedName>
        <fullName evidence="5">FAD binding domain-containing protein</fullName>
    </submittedName>
</protein>
<dbReference type="SUPFAM" id="SSF56176">
    <property type="entry name" value="FAD-binding/transporter-associated domain-like"/>
    <property type="match status" value="1"/>
</dbReference>
<dbReference type="InterPro" id="IPR006094">
    <property type="entry name" value="Oxid_FAD_bind_N"/>
</dbReference>
<evidence type="ECO:0000313" key="5">
    <source>
        <dbReference type="EMBL" id="KAK8037366.1"/>
    </source>
</evidence>
<feature type="domain" description="FAD-binding PCMH-type" evidence="4">
    <location>
        <begin position="127"/>
        <end position="307"/>
    </location>
</feature>
<dbReference type="Pfam" id="PF08031">
    <property type="entry name" value="BBE"/>
    <property type="match status" value="1"/>
</dbReference>
<keyword evidence="2" id="KW-0560">Oxidoreductase</keyword>
<gene>
    <name evidence="5" type="ORF">PG991_000712</name>
</gene>
<comment type="similarity">
    <text evidence="1">Belongs to the oxygen-dependent FAD-linked oxidoreductase family.</text>
</comment>
<dbReference type="PROSITE" id="PS51387">
    <property type="entry name" value="FAD_PCMH"/>
    <property type="match status" value="1"/>
</dbReference>
<feature type="signal peptide" evidence="3">
    <location>
        <begin position="1"/>
        <end position="18"/>
    </location>
</feature>
<dbReference type="Proteomes" id="UP001396898">
    <property type="component" value="Unassembled WGS sequence"/>
</dbReference>
<dbReference type="InterPro" id="IPR016166">
    <property type="entry name" value="FAD-bd_PCMH"/>
</dbReference>
<dbReference type="EMBL" id="JAQQWI010000002">
    <property type="protein sequence ID" value="KAK8037366.1"/>
    <property type="molecule type" value="Genomic_DNA"/>
</dbReference>
<dbReference type="Gene3D" id="3.30.465.10">
    <property type="match status" value="2"/>
</dbReference>
<organism evidence="5 6">
    <name type="scientific">Apiospora marii</name>
    <dbReference type="NCBI Taxonomy" id="335849"/>
    <lineage>
        <taxon>Eukaryota</taxon>
        <taxon>Fungi</taxon>
        <taxon>Dikarya</taxon>
        <taxon>Ascomycota</taxon>
        <taxon>Pezizomycotina</taxon>
        <taxon>Sordariomycetes</taxon>
        <taxon>Xylariomycetidae</taxon>
        <taxon>Amphisphaeriales</taxon>
        <taxon>Apiosporaceae</taxon>
        <taxon>Apiospora</taxon>
    </lineage>
</organism>
<evidence type="ECO:0000256" key="3">
    <source>
        <dbReference type="SAM" id="SignalP"/>
    </source>
</evidence>
<keyword evidence="3" id="KW-0732">Signal</keyword>
<dbReference type="InterPro" id="IPR036318">
    <property type="entry name" value="FAD-bd_PCMH-like_sf"/>
</dbReference>
<sequence length="576" mass="61463">MSIRSALVWSSVLVAAIATRTHDRDFPGCPAGCRTTPSDAAWPQTSDWAQLNATVGGKLIQSVPLAAPCHKTLNGRPSGLYDEARCAALRDVWFFPETHLADPASPMSYQFTHNSCNPWSGPDAPCTTGTDAVYVIKATEVSDIQAGIRFAAEKNIRLVIRNTGHDYLGKSTGAHSLSIWIHSLKSMELLDHYSSSEYTGPAIKLGAGVEPLEAYKFADSHGLNVVGGNCPTVAMGGGFIQGGGHGPLASRHGLAADQVLEMEVVSPSGEPLKASATENTNLFWALRGGGGGTFGVVTSVTVKAFPDTIGSTASMTVPNTGDNADALYSAIGGWIQKALPGLVDAGAFVSWIAAPFGFMVSPAVAPGLTSAELDALMQPMLDILKAAGLNYTYSSAQHPTFLASYQFYQQTASWNVSDYNLGGRLLPRDLDTDALVGAIRHISTTALLSGVSYNVAAGVRSPDDVAVQPYMRKTLIGVALGTPLNYTDWSASVAGQEQITHDLVPALERLTPNGGAYLNEADFQQPDFQRTLYGDHYQRLLEIKRKYDPESIMYAKTAVGSEEWEERGDGRLCRVK</sequence>
<evidence type="ECO:0000259" key="4">
    <source>
        <dbReference type="PROSITE" id="PS51387"/>
    </source>
</evidence>
<dbReference type="PANTHER" id="PTHR13878">
    <property type="entry name" value="GULONOLACTONE OXIDASE"/>
    <property type="match status" value="1"/>
</dbReference>
<dbReference type="InterPro" id="IPR016169">
    <property type="entry name" value="FAD-bd_PCMH_sub2"/>
</dbReference>
<evidence type="ECO:0000256" key="1">
    <source>
        <dbReference type="ARBA" id="ARBA00005466"/>
    </source>
</evidence>
<evidence type="ECO:0000313" key="6">
    <source>
        <dbReference type="Proteomes" id="UP001396898"/>
    </source>
</evidence>
<keyword evidence="6" id="KW-1185">Reference proteome</keyword>
<comment type="caution">
    <text evidence="5">The sequence shown here is derived from an EMBL/GenBank/DDBJ whole genome shotgun (WGS) entry which is preliminary data.</text>
</comment>
<name>A0ABR1SSR3_9PEZI</name>
<accession>A0ABR1SSR3</accession>
<reference evidence="5 6" key="1">
    <citation type="submission" date="2023-01" db="EMBL/GenBank/DDBJ databases">
        <title>Analysis of 21 Apiospora genomes using comparative genomics revels a genus with tremendous synthesis potential of carbohydrate active enzymes and secondary metabolites.</title>
        <authorList>
            <person name="Sorensen T."/>
        </authorList>
    </citation>
    <scope>NUCLEOTIDE SEQUENCE [LARGE SCALE GENOMIC DNA]</scope>
    <source>
        <strain evidence="5 6">CBS 20057</strain>
    </source>
</reference>
<proteinExistence type="inferred from homology"/>
<feature type="chain" id="PRO_5046696711" evidence="3">
    <location>
        <begin position="19"/>
        <end position="576"/>
    </location>
</feature>
<evidence type="ECO:0000256" key="2">
    <source>
        <dbReference type="ARBA" id="ARBA00023002"/>
    </source>
</evidence>
<dbReference type="InterPro" id="IPR012951">
    <property type="entry name" value="BBE"/>
</dbReference>
<dbReference type="Pfam" id="PF01565">
    <property type="entry name" value="FAD_binding_4"/>
    <property type="match status" value="1"/>
</dbReference>
<dbReference type="PANTHER" id="PTHR13878:SF91">
    <property type="entry name" value="FAD BINDING DOMAIN PROTEIN (AFU_ORTHOLOGUE AFUA_6G12070)-RELATED"/>
    <property type="match status" value="1"/>
</dbReference>